<dbReference type="EMBL" id="LACD01000022">
    <property type="protein sequence ID" value="KJZ41558.1"/>
    <property type="molecule type" value="Genomic_DNA"/>
</dbReference>
<dbReference type="Proteomes" id="UP000033500">
    <property type="component" value="Unassembled WGS sequence"/>
</dbReference>
<reference evidence="2 3" key="1">
    <citation type="submission" date="2015-03" db="EMBL/GenBank/DDBJ databases">
        <title>Comparative genomics of Pseudomonas insights into diversity of traits involved in vanlence and defense.</title>
        <authorList>
            <person name="Qin Y."/>
        </authorList>
    </citation>
    <scope>NUCLEOTIDE SEQUENCE [LARGE SCALE GENOMIC DNA]</scope>
    <source>
        <strain evidence="2 3">C3</strain>
    </source>
</reference>
<evidence type="ECO:0000256" key="1">
    <source>
        <dbReference type="SAM" id="Phobius"/>
    </source>
</evidence>
<comment type="caution">
    <text evidence="2">The sequence shown here is derived from an EMBL/GenBank/DDBJ whole genome shotgun (WGS) entry which is preliminary data.</text>
</comment>
<accession>A0A0F4TAV3</accession>
<evidence type="ECO:0000313" key="2">
    <source>
        <dbReference type="EMBL" id="KJZ41558.1"/>
    </source>
</evidence>
<keyword evidence="1" id="KW-0812">Transmembrane</keyword>
<name>A0A0F4TAV3_PSEFL</name>
<proteinExistence type="predicted"/>
<sequence>MLEPVLGHLVWPFFCALECPQRQDAEVMDVAQMNAVIKIVGGERGAGHGKGAERGLAGHQLTGNSSGVVLSCLLMRSIFKVFGVLFLLAKRRACPMEGNDLGLR</sequence>
<dbReference type="PATRIC" id="fig|294.131.peg.2323"/>
<keyword evidence="1" id="KW-0472">Membrane</keyword>
<evidence type="ECO:0000313" key="3">
    <source>
        <dbReference type="Proteomes" id="UP000033500"/>
    </source>
</evidence>
<feature type="transmembrane region" description="Helical" evidence="1">
    <location>
        <begin position="68"/>
        <end position="89"/>
    </location>
</feature>
<organism evidence="2 3">
    <name type="scientific">Pseudomonas fluorescens</name>
    <dbReference type="NCBI Taxonomy" id="294"/>
    <lineage>
        <taxon>Bacteria</taxon>
        <taxon>Pseudomonadati</taxon>
        <taxon>Pseudomonadota</taxon>
        <taxon>Gammaproteobacteria</taxon>
        <taxon>Pseudomonadales</taxon>
        <taxon>Pseudomonadaceae</taxon>
        <taxon>Pseudomonas</taxon>
    </lineage>
</organism>
<keyword evidence="1" id="KW-1133">Transmembrane helix</keyword>
<gene>
    <name evidence="2" type="ORF">VC34_17335</name>
</gene>
<protein>
    <submittedName>
        <fullName evidence="2">Uncharacterized protein</fullName>
    </submittedName>
</protein>
<dbReference type="AlphaFoldDB" id="A0A0F4TAV3"/>
<dbReference type="RefSeq" id="WP_046047631.1">
    <property type="nucleotide sequence ID" value="NZ_LACD01000022.1"/>
</dbReference>